<organism evidence="3 4">
    <name type="scientific">Streptomyces bluensis</name>
    <dbReference type="NCBI Taxonomy" id="33897"/>
    <lineage>
        <taxon>Bacteria</taxon>
        <taxon>Bacillati</taxon>
        <taxon>Actinomycetota</taxon>
        <taxon>Actinomycetes</taxon>
        <taxon>Kitasatosporales</taxon>
        <taxon>Streptomycetaceae</taxon>
        <taxon>Streptomyces</taxon>
    </lineage>
</organism>
<accession>A0ABW6UFY6</accession>
<comment type="caution">
    <text evidence="3">The sequence shown here is derived from an EMBL/GenBank/DDBJ whole genome shotgun (WGS) entry which is preliminary data.</text>
</comment>
<reference evidence="3 4" key="1">
    <citation type="submission" date="2024-10" db="EMBL/GenBank/DDBJ databases">
        <title>The Natural Products Discovery Center: Release of the First 8490 Sequenced Strains for Exploring Actinobacteria Biosynthetic Diversity.</title>
        <authorList>
            <person name="Kalkreuter E."/>
            <person name="Kautsar S.A."/>
            <person name="Yang D."/>
            <person name="Bader C.D."/>
            <person name="Teijaro C.N."/>
            <person name="Fluegel L."/>
            <person name="Davis C.M."/>
            <person name="Simpson J.R."/>
            <person name="Lauterbach L."/>
            <person name="Steele A.D."/>
            <person name="Gui C."/>
            <person name="Meng S."/>
            <person name="Li G."/>
            <person name="Viehrig K."/>
            <person name="Ye F."/>
            <person name="Su P."/>
            <person name="Kiefer A.F."/>
            <person name="Nichols A."/>
            <person name="Cepeda A.J."/>
            <person name="Yan W."/>
            <person name="Fan B."/>
            <person name="Jiang Y."/>
            <person name="Adhikari A."/>
            <person name="Zheng C.-J."/>
            <person name="Schuster L."/>
            <person name="Cowan T.M."/>
            <person name="Smanski M.J."/>
            <person name="Chevrette M.G."/>
            <person name="De Carvalho L.P.S."/>
            <person name="Shen B."/>
        </authorList>
    </citation>
    <scope>NUCLEOTIDE SEQUENCE [LARGE SCALE GENOMIC DNA]</scope>
    <source>
        <strain evidence="3 4">NPDC001390</strain>
    </source>
</reference>
<proteinExistence type="predicted"/>
<gene>
    <name evidence="3" type="ORF">ACFY1D_13000</name>
</gene>
<keyword evidence="2" id="KW-1133">Transmembrane helix</keyword>
<evidence type="ECO:0000256" key="2">
    <source>
        <dbReference type="SAM" id="Phobius"/>
    </source>
</evidence>
<evidence type="ECO:0000313" key="3">
    <source>
        <dbReference type="EMBL" id="MFF4522346.1"/>
    </source>
</evidence>
<feature type="transmembrane region" description="Helical" evidence="2">
    <location>
        <begin position="53"/>
        <end position="72"/>
    </location>
</feature>
<dbReference type="Proteomes" id="UP001602058">
    <property type="component" value="Unassembled WGS sequence"/>
</dbReference>
<feature type="compositionally biased region" description="Basic and acidic residues" evidence="1">
    <location>
        <begin position="77"/>
        <end position="88"/>
    </location>
</feature>
<keyword evidence="2" id="KW-0812">Transmembrane</keyword>
<dbReference type="RefSeq" id="WP_387886130.1">
    <property type="nucleotide sequence ID" value="NZ_JBEOZG010000057.1"/>
</dbReference>
<feature type="region of interest" description="Disordered" evidence="1">
    <location>
        <begin position="77"/>
        <end position="115"/>
    </location>
</feature>
<protein>
    <submittedName>
        <fullName evidence="3">Uncharacterized protein</fullName>
    </submittedName>
</protein>
<feature type="region of interest" description="Disordered" evidence="1">
    <location>
        <begin position="1"/>
        <end position="26"/>
    </location>
</feature>
<evidence type="ECO:0000256" key="1">
    <source>
        <dbReference type="SAM" id="MobiDB-lite"/>
    </source>
</evidence>
<sequence>MPGHPRASRSAPTRPRPTERPAPDTAGDLIRWASFSCALVPVVLLGYGTSLTGAAGAALGLAAVTAACRLLLRQSERGAARVPAEKGAPRRGRHGRVGSGAHRGGRHSGGSTSVD</sequence>
<name>A0ABW6UFY6_9ACTN</name>
<keyword evidence="2" id="KW-0472">Membrane</keyword>
<keyword evidence="4" id="KW-1185">Reference proteome</keyword>
<evidence type="ECO:0000313" key="4">
    <source>
        <dbReference type="Proteomes" id="UP001602058"/>
    </source>
</evidence>
<dbReference type="EMBL" id="JBIAWJ010000005">
    <property type="protein sequence ID" value="MFF4522346.1"/>
    <property type="molecule type" value="Genomic_DNA"/>
</dbReference>